<dbReference type="OrthoDB" id="44067at2759"/>
<evidence type="ECO:0000256" key="4">
    <source>
        <dbReference type="ARBA" id="ARBA00022660"/>
    </source>
</evidence>
<evidence type="ECO:0000256" key="7">
    <source>
        <dbReference type="ARBA" id="ARBA00022982"/>
    </source>
</evidence>
<dbReference type="SUPFAM" id="SSF81514">
    <property type="entry name" value="Subunit X (non-heme 7 kDa protein) of cytochrome bc1 complex (Ubiquinol-cytochrome c reductase)"/>
    <property type="match status" value="1"/>
</dbReference>
<dbReference type="KEGG" id="tpal:117642588"/>
<keyword evidence="4 11" id="KW-0679">Respiratory chain</keyword>
<keyword evidence="6 11" id="KW-0999">Mitochondrion inner membrane</keyword>
<dbReference type="InterPro" id="IPR036656">
    <property type="entry name" value="QCR9_sf"/>
</dbReference>
<accession>A0A6P8YJ91</accession>
<keyword evidence="3 11" id="KW-0813">Transport</keyword>
<dbReference type="CTD" id="45401"/>
<protein>
    <recommendedName>
        <fullName evidence="11">Complex III subunit 9</fullName>
    </recommendedName>
</protein>
<evidence type="ECO:0000256" key="9">
    <source>
        <dbReference type="ARBA" id="ARBA00023128"/>
    </source>
</evidence>
<keyword evidence="12" id="KW-1185">Reference proteome</keyword>
<comment type="function">
    <text evidence="11">Component of the ubiquinol-cytochrome c oxidoreductase, a multisubunit transmembrane complex that is part of the mitochondrial electron transport chain which drives oxidative phosphorylation. The complex plays an important role in the uptake of multiple carbon sources present in different host niches.</text>
</comment>
<keyword evidence="10" id="KW-0472">Membrane</keyword>
<evidence type="ECO:0000256" key="1">
    <source>
        <dbReference type="ARBA" id="ARBA00004434"/>
    </source>
</evidence>
<keyword evidence="5" id="KW-0812">Transmembrane</keyword>
<evidence type="ECO:0000313" key="12">
    <source>
        <dbReference type="Proteomes" id="UP000515158"/>
    </source>
</evidence>
<comment type="subunit">
    <text evidence="11">Component of the ubiquinol-cytochrome c oxidoreductase (cytochrome b-c1 complex, complex III, CIII), a multisubunit enzyme composed of 3 respiratory subunits cytochrome b, cytochrome c1 and Rieske protein, 2 core protein subunits, and additional low-molecular weight protein subunits.</text>
</comment>
<dbReference type="InParanoid" id="A0A6P8YJ91"/>
<sequence>MALFEVLFKRTSTFALTVAVGAFVFERSFDALTTTIFDRINEGKQWKDIKKNYEQ</sequence>
<evidence type="ECO:0000256" key="5">
    <source>
        <dbReference type="ARBA" id="ARBA00022692"/>
    </source>
</evidence>
<dbReference type="Proteomes" id="UP000515158">
    <property type="component" value="Unplaced"/>
</dbReference>
<keyword evidence="9 11" id="KW-0496">Mitochondrion</keyword>
<dbReference type="FunFam" id="1.20.5.260:FF:000001">
    <property type="entry name" value="Cytochrome b-c1 complex subunit 9"/>
    <property type="match status" value="1"/>
</dbReference>
<evidence type="ECO:0000256" key="11">
    <source>
        <dbReference type="RuleBase" id="RU368056"/>
    </source>
</evidence>
<keyword evidence="8" id="KW-1133">Transmembrane helix</keyword>
<dbReference type="InterPro" id="IPR008027">
    <property type="entry name" value="QCR9"/>
</dbReference>
<dbReference type="Pfam" id="PF05365">
    <property type="entry name" value="UCR_UQCRX_QCR9"/>
    <property type="match status" value="1"/>
</dbReference>
<name>A0A6P8YJ91_THRPL</name>
<proteinExistence type="inferred from homology"/>
<dbReference type="PANTHER" id="PTHR12980:SF0">
    <property type="entry name" value="CYTOCHROME B-C1 COMPLEX SUBUNIT 9"/>
    <property type="match status" value="1"/>
</dbReference>
<organism evidence="13">
    <name type="scientific">Thrips palmi</name>
    <name type="common">Melon thrips</name>
    <dbReference type="NCBI Taxonomy" id="161013"/>
    <lineage>
        <taxon>Eukaryota</taxon>
        <taxon>Metazoa</taxon>
        <taxon>Ecdysozoa</taxon>
        <taxon>Arthropoda</taxon>
        <taxon>Hexapoda</taxon>
        <taxon>Insecta</taxon>
        <taxon>Pterygota</taxon>
        <taxon>Neoptera</taxon>
        <taxon>Paraneoptera</taxon>
        <taxon>Thysanoptera</taxon>
        <taxon>Terebrantia</taxon>
        <taxon>Thripoidea</taxon>
        <taxon>Thripidae</taxon>
        <taxon>Thrips</taxon>
    </lineage>
</organism>
<gene>
    <name evidence="13" type="primary">LOC117642588</name>
</gene>
<keyword evidence="7 11" id="KW-0249">Electron transport</keyword>
<evidence type="ECO:0000256" key="10">
    <source>
        <dbReference type="ARBA" id="ARBA00023136"/>
    </source>
</evidence>
<evidence type="ECO:0000256" key="6">
    <source>
        <dbReference type="ARBA" id="ARBA00022792"/>
    </source>
</evidence>
<dbReference type="GO" id="GO:0006122">
    <property type="term" value="P:mitochondrial electron transport, ubiquinol to cytochrome c"/>
    <property type="evidence" value="ECO:0007669"/>
    <property type="project" value="UniProtKB-UniRule"/>
</dbReference>
<dbReference type="PANTHER" id="PTHR12980">
    <property type="entry name" value="UBIQUINOL-CYTOCHROME C REDUCTASE COMPLEX, SUBUNIT X"/>
    <property type="match status" value="1"/>
</dbReference>
<dbReference type="GO" id="GO:0005743">
    <property type="term" value="C:mitochondrial inner membrane"/>
    <property type="evidence" value="ECO:0007669"/>
    <property type="project" value="UniProtKB-SubCell"/>
</dbReference>
<comment type="subcellular location">
    <subcellularLocation>
        <location evidence="1 11">Mitochondrion inner membrane</location>
        <topology evidence="1 11">Single-pass membrane protein</topology>
    </subcellularLocation>
</comment>
<evidence type="ECO:0000313" key="13">
    <source>
        <dbReference type="RefSeq" id="XP_034236781.1"/>
    </source>
</evidence>
<evidence type="ECO:0000256" key="3">
    <source>
        <dbReference type="ARBA" id="ARBA00022448"/>
    </source>
</evidence>
<reference evidence="13" key="1">
    <citation type="submission" date="2025-08" db="UniProtKB">
        <authorList>
            <consortium name="RefSeq"/>
        </authorList>
    </citation>
    <scope>IDENTIFICATION</scope>
    <source>
        <tissue evidence="13">Total insect</tissue>
    </source>
</reference>
<dbReference type="AlphaFoldDB" id="A0A6P8YJ91"/>
<evidence type="ECO:0000256" key="8">
    <source>
        <dbReference type="ARBA" id="ARBA00022989"/>
    </source>
</evidence>
<dbReference type="Gene3D" id="1.20.5.260">
    <property type="entry name" value="Cytochrome b-c1 complex subunit 9"/>
    <property type="match status" value="1"/>
</dbReference>
<dbReference type="FunCoup" id="A0A6P8YJ91">
    <property type="interactions" value="546"/>
</dbReference>
<evidence type="ECO:0000256" key="2">
    <source>
        <dbReference type="ARBA" id="ARBA00007856"/>
    </source>
</evidence>
<dbReference type="RefSeq" id="XP_034236781.1">
    <property type="nucleotide sequence ID" value="XM_034380890.1"/>
</dbReference>
<dbReference type="GO" id="GO:0045275">
    <property type="term" value="C:respiratory chain complex III"/>
    <property type="evidence" value="ECO:0007669"/>
    <property type="project" value="UniProtKB-UniRule"/>
</dbReference>
<comment type="similarity">
    <text evidence="2 11">Belongs to the UQCR10/QCR9 family.</text>
</comment>
<dbReference type="GeneID" id="117642588"/>